<organism evidence="2">
    <name type="scientific">marine sediment metagenome</name>
    <dbReference type="NCBI Taxonomy" id="412755"/>
    <lineage>
        <taxon>unclassified sequences</taxon>
        <taxon>metagenomes</taxon>
        <taxon>ecological metagenomes</taxon>
    </lineage>
</organism>
<dbReference type="AlphaFoldDB" id="X1HYI2"/>
<proteinExistence type="predicted"/>
<protein>
    <submittedName>
        <fullName evidence="2">Uncharacterized protein</fullName>
    </submittedName>
</protein>
<keyword evidence="1" id="KW-1133">Transmembrane helix</keyword>
<sequence>FTYYLSKFIGKIATSIILLLSLIISTLILTRKSLKEIKDDS</sequence>
<reference evidence="2" key="1">
    <citation type="journal article" date="2014" name="Front. Microbiol.">
        <title>High frequency of phylogenetically diverse reductive dehalogenase-homologous genes in deep subseafloor sedimentary metagenomes.</title>
        <authorList>
            <person name="Kawai M."/>
            <person name="Futagami T."/>
            <person name="Toyoda A."/>
            <person name="Takaki Y."/>
            <person name="Nishi S."/>
            <person name="Hori S."/>
            <person name="Arai W."/>
            <person name="Tsubouchi T."/>
            <person name="Morono Y."/>
            <person name="Uchiyama I."/>
            <person name="Ito T."/>
            <person name="Fujiyama A."/>
            <person name="Inagaki F."/>
            <person name="Takami H."/>
        </authorList>
    </citation>
    <scope>NUCLEOTIDE SEQUENCE</scope>
    <source>
        <strain evidence="2">Expedition CK06-06</strain>
    </source>
</reference>
<gene>
    <name evidence="2" type="ORF">S03H2_36816</name>
</gene>
<feature type="transmembrane region" description="Helical" evidence="1">
    <location>
        <begin position="12"/>
        <end position="30"/>
    </location>
</feature>
<evidence type="ECO:0000256" key="1">
    <source>
        <dbReference type="SAM" id="Phobius"/>
    </source>
</evidence>
<accession>X1HYI2</accession>
<name>X1HYI2_9ZZZZ</name>
<feature type="non-terminal residue" evidence="2">
    <location>
        <position position="1"/>
    </location>
</feature>
<keyword evidence="1" id="KW-0472">Membrane</keyword>
<dbReference type="EMBL" id="BARU01022618">
    <property type="protein sequence ID" value="GAH58889.1"/>
    <property type="molecule type" value="Genomic_DNA"/>
</dbReference>
<evidence type="ECO:0000313" key="2">
    <source>
        <dbReference type="EMBL" id="GAH58889.1"/>
    </source>
</evidence>
<keyword evidence="1" id="KW-0812">Transmembrane</keyword>
<comment type="caution">
    <text evidence="2">The sequence shown here is derived from an EMBL/GenBank/DDBJ whole genome shotgun (WGS) entry which is preliminary data.</text>
</comment>